<protein>
    <submittedName>
        <fullName evidence="1">Uncharacterized protein</fullName>
    </submittedName>
</protein>
<evidence type="ECO:0000313" key="1">
    <source>
        <dbReference type="EMBL" id="HIX01524.1"/>
    </source>
</evidence>
<dbReference type="AlphaFoldDB" id="A0A9D2A9F7"/>
<proteinExistence type="predicted"/>
<name>A0A9D2A9F7_9LACO</name>
<reference evidence="1" key="1">
    <citation type="journal article" date="2021" name="PeerJ">
        <title>Extensive microbial diversity within the chicken gut microbiome revealed by metagenomics and culture.</title>
        <authorList>
            <person name="Gilroy R."/>
            <person name="Ravi A."/>
            <person name="Getino M."/>
            <person name="Pursley I."/>
            <person name="Horton D.L."/>
            <person name="Alikhan N.F."/>
            <person name="Baker D."/>
            <person name="Gharbi K."/>
            <person name="Hall N."/>
            <person name="Watson M."/>
            <person name="Adriaenssens E.M."/>
            <person name="Foster-Nyarko E."/>
            <person name="Jarju S."/>
            <person name="Secka A."/>
            <person name="Antonio M."/>
            <person name="Oren A."/>
            <person name="Chaudhuri R.R."/>
            <person name="La Ragione R."/>
            <person name="Hildebrand F."/>
            <person name="Pallen M.J."/>
        </authorList>
    </citation>
    <scope>NUCLEOTIDE SEQUENCE</scope>
    <source>
        <strain evidence="1">6627</strain>
    </source>
</reference>
<evidence type="ECO:0000313" key="2">
    <source>
        <dbReference type="Proteomes" id="UP000823963"/>
    </source>
</evidence>
<comment type="caution">
    <text evidence="1">The sequence shown here is derived from an EMBL/GenBank/DDBJ whole genome shotgun (WGS) entry which is preliminary data.</text>
</comment>
<reference evidence="1" key="2">
    <citation type="submission" date="2021-04" db="EMBL/GenBank/DDBJ databases">
        <authorList>
            <person name="Gilroy R."/>
        </authorList>
    </citation>
    <scope>NUCLEOTIDE SEQUENCE</scope>
    <source>
        <strain evidence="1">6627</strain>
    </source>
</reference>
<dbReference type="EMBL" id="DXFP01000015">
    <property type="protein sequence ID" value="HIX01524.1"/>
    <property type="molecule type" value="Genomic_DNA"/>
</dbReference>
<dbReference type="Proteomes" id="UP000823963">
    <property type="component" value="Unassembled WGS sequence"/>
</dbReference>
<sequence length="59" mass="6345">MNPIAAVNIPNTAINWTMVAIIGWWIVRNAIPIGSANGCNGKGTNYPSLILIKIGVYFT</sequence>
<organism evidence="1 2">
    <name type="scientific">Candidatus Ligilactobacillus excrementigallinarum</name>
    <dbReference type="NCBI Taxonomy" id="2838641"/>
    <lineage>
        <taxon>Bacteria</taxon>
        <taxon>Bacillati</taxon>
        <taxon>Bacillota</taxon>
        <taxon>Bacilli</taxon>
        <taxon>Lactobacillales</taxon>
        <taxon>Lactobacillaceae</taxon>
        <taxon>Ligilactobacillus</taxon>
    </lineage>
</organism>
<accession>A0A9D2A9F7</accession>
<gene>
    <name evidence="1" type="ORF">H9861_02085</name>
</gene>